<dbReference type="GO" id="GO:0009253">
    <property type="term" value="P:peptidoglycan catabolic process"/>
    <property type="evidence" value="ECO:0007669"/>
    <property type="project" value="InterPro"/>
</dbReference>
<feature type="domain" description="MurNAc-LAA" evidence="4">
    <location>
        <begin position="334"/>
        <end position="491"/>
    </location>
</feature>
<dbReference type="SUPFAM" id="SSF53187">
    <property type="entry name" value="Zn-dependent exopeptidases"/>
    <property type="match status" value="1"/>
</dbReference>
<proteinExistence type="predicted"/>
<accession>A0A656D4K4</accession>
<organism evidence="5 6">
    <name type="scientific">Kryptobacter tengchongensis</name>
    <dbReference type="NCBI Taxonomy" id="1643429"/>
    <lineage>
        <taxon>Bacteria</taxon>
        <taxon>Pseudomonadati</taxon>
        <taxon>Candidatus Kryptoniota</taxon>
        <taxon>Candidatus Kryptobacter</taxon>
    </lineage>
</organism>
<name>A0A656D4K4_KRYT1</name>
<dbReference type="PANTHER" id="PTHR30404:SF0">
    <property type="entry name" value="N-ACETYLMURAMOYL-L-ALANINE AMIDASE AMIC"/>
    <property type="match status" value="1"/>
</dbReference>
<dbReference type="Pfam" id="PF01520">
    <property type="entry name" value="Amidase_3"/>
    <property type="match status" value="1"/>
</dbReference>
<dbReference type="Proteomes" id="UP000243065">
    <property type="component" value="Unassembled WGS sequence"/>
</dbReference>
<gene>
    <name evidence="5" type="ORF">JGI24_00661</name>
</gene>
<dbReference type="EMBL" id="CZVU01000022">
    <property type="protein sequence ID" value="CUS99757.1"/>
    <property type="molecule type" value="Genomic_DNA"/>
</dbReference>
<comment type="catalytic activity">
    <reaction evidence="1">
        <text>Hydrolyzes the link between N-acetylmuramoyl residues and L-amino acid residues in certain cell-wall glycopeptides.</text>
        <dbReference type="EC" id="3.5.1.28"/>
    </reaction>
</comment>
<evidence type="ECO:0000259" key="4">
    <source>
        <dbReference type="SMART" id="SM00646"/>
    </source>
</evidence>
<dbReference type="Gene3D" id="3.40.630.40">
    <property type="entry name" value="Zn-dependent exopeptidases"/>
    <property type="match status" value="1"/>
</dbReference>
<reference evidence="5 6" key="1">
    <citation type="submission" date="2015-11" db="EMBL/GenBank/DDBJ databases">
        <authorList>
            <person name="Varghese N."/>
        </authorList>
    </citation>
    <scope>NUCLEOTIDE SEQUENCE [LARGE SCALE GENOMIC DNA]</scope>
    <source>
        <strain evidence="5 6">JGI-24</strain>
    </source>
</reference>
<keyword evidence="6" id="KW-1185">Reference proteome</keyword>
<dbReference type="SMART" id="SM00646">
    <property type="entry name" value="Ami_3"/>
    <property type="match status" value="1"/>
</dbReference>
<evidence type="ECO:0000256" key="3">
    <source>
        <dbReference type="ARBA" id="ARBA00022801"/>
    </source>
</evidence>
<dbReference type="FunFam" id="3.40.630.40:FF:000005">
    <property type="entry name" value="N-acetylmuramoyl-L-alanine amidase (AmiA)"/>
    <property type="match status" value="1"/>
</dbReference>
<dbReference type="GO" id="GO:0008745">
    <property type="term" value="F:N-acetylmuramoyl-L-alanine amidase activity"/>
    <property type="evidence" value="ECO:0007669"/>
    <property type="project" value="UniProtKB-EC"/>
</dbReference>
<evidence type="ECO:0000256" key="2">
    <source>
        <dbReference type="ARBA" id="ARBA00011901"/>
    </source>
</evidence>
<dbReference type="PANTHER" id="PTHR30404">
    <property type="entry name" value="N-ACETYLMURAMOYL-L-ALANINE AMIDASE"/>
    <property type="match status" value="1"/>
</dbReference>
<dbReference type="AlphaFoldDB" id="A0A656D4K4"/>
<evidence type="ECO:0000256" key="1">
    <source>
        <dbReference type="ARBA" id="ARBA00001561"/>
    </source>
</evidence>
<sequence>MFMRRLLKYLVLILLIFETLNADVFKVKINNKIEVIPAFREAKTLYISLPDLLGLLGIEYRTDTLNNLLTFKVSDNTFKFISENPFIVVSSGDEVKIFQIPVEVISGAGKIFVPVKYFSEIFSRYFPHDFKFDEKNNMIVISISKPVEVSLPKFDVYDVKVEKRKNGYLFKILTARKISDYEVWLGRNNWLYITIANAKVDISALKNLSAPELFSDIEVIPHSRSVQISFKLKPKIKHYEVIADKNGTDILISLYIDEIISRIEDVKRKFLLDVVVIDAGHGGKDPGAIGVYGTREKDITLAVAKKLKTLIENLGIKVVMTREEDEFVELYRRGQIANSNGGKIFISLHCNSMPYKPHSANGFEVYILRPGKTEDAIRIAERENAVIKLEENYEERYKHLTDESYILTAMAHNVYVKNSERFAEILHKEAGKILDIKVNGVSQAGFYVLVGASMPSVLVEMGYLSNPEEEKYLRSETNQWKIARTIFNAVKKFKEEYEASIAD</sequence>
<dbReference type="CDD" id="cd02696">
    <property type="entry name" value="MurNAc-LAA"/>
    <property type="match status" value="1"/>
</dbReference>
<dbReference type="InterPro" id="IPR002508">
    <property type="entry name" value="MurNAc-LAA_cat"/>
</dbReference>
<evidence type="ECO:0000313" key="5">
    <source>
        <dbReference type="EMBL" id="CUS99757.1"/>
    </source>
</evidence>
<dbReference type="GO" id="GO:0030288">
    <property type="term" value="C:outer membrane-bounded periplasmic space"/>
    <property type="evidence" value="ECO:0007669"/>
    <property type="project" value="TreeGrafter"/>
</dbReference>
<protein>
    <recommendedName>
        <fullName evidence="2">N-acetylmuramoyl-L-alanine amidase</fullName>
        <ecNumber evidence="2">3.5.1.28</ecNumber>
    </recommendedName>
</protein>
<evidence type="ECO:0000313" key="6">
    <source>
        <dbReference type="Proteomes" id="UP000243065"/>
    </source>
</evidence>
<dbReference type="EC" id="3.5.1.28" evidence="2"/>
<keyword evidence="3" id="KW-0378">Hydrolase</keyword>
<dbReference type="InterPro" id="IPR050695">
    <property type="entry name" value="N-acetylmuramoyl_amidase_3"/>
</dbReference>